<dbReference type="GO" id="GO:0005816">
    <property type="term" value="C:spindle pole body"/>
    <property type="evidence" value="ECO:0007669"/>
    <property type="project" value="TreeGrafter"/>
</dbReference>
<feature type="transmembrane region" description="Helical" evidence="14">
    <location>
        <begin position="62"/>
        <end position="80"/>
    </location>
</feature>
<evidence type="ECO:0000256" key="9">
    <source>
        <dbReference type="ARBA" id="ARBA00023010"/>
    </source>
</evidence>
<proteinExistence type="inferred from homology"/>
<evidence type="ECO:0000256" key="6">
    <source>
        <dbReference type="ARBA" id="ARBA00022816"/>
    </source>
</evidence>
<evidence type="ECO:0000256" key="2">
    <source>
        <dbReference type="ARBA" id="ARBA00004567"/>
    </source>
</evidence>
<evidence type="ECO:0000313" key="15">
    <source>
        <dbReference type="EMBL" id="WFD16973.1"/>
    </source>
</evidence>
<organism evidence="15 16">
    <name type="scientific">Malassezia arunalokei</name>
    <dbReference type="NCBI Taxonomy" id="1514897"/>
    <lineage>
        <taxon>Eukaryota</taxon>
        <taxon>Fungi</taxon>
        <taxon>Dikarya</taxon>
        <taxon>Basidiomycota</taxon>
        <taxon>Ustilaginomycotina</taxon>
        <taxon>Malasseziomycetes</taxon>
        <taxon>Malasseziales</taxon>
        <taxon>Malasseziaceae</taxon>
        <taxon>Malassezia</taxon>
    </lineage>
</organism>
<keyword evidence="10" id="KW-0906">Nuclear pore complex</keyword>
<keyword evidence="11 14" id="KW-0472">Membrane</keyword>
<feature type="region of interest" description="Disordered" evidence="13">
    <location>
        <begin position="368"/>
        <end position="389"/>
    </location>
</feature>
<evidence type="ECO:0000256" key="11">
    <source>
        <dbReference type="ARBA" id="ARBA00023136"/>
    </source>
</evidence>
<dbReference type="PANTHER" id="PTHR13269">
    <property type="entry name" value="NUCLEOPORIN NDC1"/>
    <property type="match status" value="1"/>
</dbReference>
<keyword evidence="6" id="KW-0509">mRNA transport</keyword>
<gene>
    <name evidence="15" type="ORF">MARU1_003017</name>
</gene>
<evidence type="ECO:0000256" key="10">
    <source>
        <dbReference type="ARBA" id="ARBA00023132"/>
    </source>
</evidence>
<evidence type="ECO:0000256" key="3">
    <source>
        <dbReference type="ARBA" id="ARBA00005760"/>
    </source>
</evidence>
<feature type="transmembrane region" description="Helical" evidence="14">
    <location>
        <begin position="118"/>
        <end position="140"/>
    </location>
</feature>
<name>A0AAJ6CNU8_9BASI</name>
<evidence type="ECO:0000256" key="4">
    <source>
        <dbReference type="ARBA" id="ARBA00022448"/>
    </source>
</evidence>
<reference evidence="15 16" key="1">
    <citation type="submission" date="2023-03" db="EMBL/GenBank/DDBJ databases">
        <title>Mating type loci evolution in Malassezia.</title>
        <authorList>
            <person name="Coelho M.A."/>
        </authorList>
    </citation>
    <scope>NUCLEOTIDE SEQUENCE [LARGE SCALE GENOMIC DNA]</scope>
    <source>
        <strain evidence="15 16">CBS 13387</strain>
    </source>
</reference>
<dbReference type="GO" id="GO:0030674">
    <property type="term" value="F:protein-macromolecule adaptor activity"/>
    <property type="evidence" value="ECO:0007669"/>
    <property type="project" value="TreeGrafter"/>
</dbReference>
<feature type="transmembrane region" description="Helical" evidence="14">
    <location>
        <begin position="152"/>
        <end position="172"/>
    </location>
</feature>
<evidence type="ECO:0000256" key="12">
    <source>
        <dbReference type="ARBA" id="ARBA00023242"/>
    </source>
</evidence>
<dbReference type="GO" id="GO:0070762">
    <property type="term" value="C:nuclear pore transmembrane ring"/>
    <property type="evidence" value="ECO:0007669"/>
    <property type="project" value="TreeGrafter"/>
</dbReference>
<keyword evidence="12" id="KW-0539">Nucleus</keyword>
<keyword evidence="5 14" id="KW-0812">Transmembrane</keyword>
<dbReference type="Pfam" id="PF09531">
    <property type="entry name" value="Ndc1_Nup"/>
    <property type="match status" value="1"/>
</dbReference>
<comment type="similarity">
    <text evidence="3">Belongs to the NDC1 family.</text>
</comment>
<protein>
    <recommendedName>
        <fullName evidence="17">Nucleoporin protein Ndc1-Nup</fullName>
    </recommendedName>
</protein>
<evidence type="ECO:0000256" key="1">
    <source>
        <dbReference type="ARBA" id="ARBA00004232"/>
    </source>
</evidence>
<dbReference type="InterPro" id="IPR019049">
    <property type="entry name" value="Nucleoporin_prot_Ndc1/Nup"/>
</dbReference>
<dbReference type="GO" id="GO:0051028">
    <property type="term" value="P:mRNA transport"/>
    <property type="evidence" value="ECO:0007669"/>
    <property type="project" value="UniProtKB-KW"/>
</dbReference>
<dbReference type="GO" id="GO:0015031">
    <property type="term" value="P:protein transport"/>
    <property type="evidence" value="ECO:0007669"/>
    <property type="project" value="UniProtKB-KW"/>
</dbReference>
<dbReference type="Proteomes" id="UP001217582">
    <property type="component" value="Chromosome 6"/>
</dbReference>
<dbReference type="GO" id="GO:0031965">
    <property type="term" value="C:nuclear membrane"/>
    <property type="evidence" value="ECO:0007669"/>
    <property type="project" value="UniProtKB-SubCell"/>
</dbReference>
<dbReference type="GO" id="GO:0006999">
    <property type="term" value="P:nuclear pore organization"/>
    <property type="evidence" value="ECO:0007669"/>
    <property type="project" value="TreeGrafter"/>
</dbReference>
<evidence type="ECO:0000313" key="16">
    <source>
        <dbReference type="Proteomes" id="UP001217582"/>
    </source>
</evidence>
<dbReference type="PANTHER" id="PTHR13269:SF6">
    <property type="entry name" value="NUCLEOPORIN NDC1"/>
    <property type="match status" value="1"/>
</dbReference>
<comment type="subcellular location">
    <subcellularLocation>
        <location evidence="1">Nucleus membrane</location>
        <topology evidence="1">Multi-pass membrane protein</topology>
    </subcellularLocation>
    <subcellularLocation>
        <location evidence="2">Nucleus</location>
        <location evidence="2">Nuclear pore complex</location>
    </subcellularLocation>
</comment>
<evidence type="ECO:0000256" key="13">
    <source>
        <dbReference type="SAM" id="MobiDB-lite"/>
    </source>
</evidence>
<keyword evidence="7" id="KW-0653">Protein transport</keyword>
<evidence type="ECO:0008006" key="17">
    <source>
        <dbReference type="Google" id="ProtNLM"/>
    </source>
</evidence>
<feature type="transmembrane region" description="Helical" evidence="14">
    <location>
        <begin position="35"/>
        <end position="56"/>
    </location>
</feature>
<keyword evidence="16" id="KW-1185">Reference proteome</keyword>
<sequence length="561" mass="60860">MSLVNAAPPPPAVVAPADTFRALVKRAMRPRQQRILFLCTIAACLGLALSAPILTWQRPCSALAASLALVACVMLPVLLWRRTSLLHSTWRPEGAPVSRAAYAYHVLPGTPIRWHAGVGAIAVVLYAAHSASTLAVMQWVPAHGAHYVNETFVVALVGGTIMSGAYAAAAALRMRGARRGVPPYEVRFADARLYEHAIAALATHVPQAVVGAAVLWPLCIAVYCLSRDTLWTMVLRITGIDTPLRRWIVPSFRWSFRPWHLLLTTWPAVVLPVALLEVAHTLFDVYWTHPLESITASYKDPLTALLAGLHDPHLFFSTHALMELARRARHDAAFRRAVFDDVQHGRPPALASMIHACIRALDAVAPTPPPAPAPTTAAAPPTDAPPAPRPTPAALFCTTLRRAWSLLPPEARHVLFPRTLYRAFWAPAPSLALDAHLATSVPRAFWAAQAIEAWMLASLTQDTYGVAQHHTAAVVDALARAHSRLERVRTDVERIAIEADSEHVRDVAAWRGALADTGAAAAFGPSSAPFFSEMQASWQAYAPADAALSRALRRIVESFPT</sequence>
<accession>A0AAJ6CNU8</accession>
<dbReference type="AlphaFoldDB" id="A0AAJ6CNU8"/>
<dbReference type="GO" id="GO:0070631">
    <property type="term" value="P:spindle pole body localization"/>
    <property type="evidence" value="ECO:0007669"/>
    <property type="project" value="TreeGrafter"/>
</dbReference>
<dbReference type="EMBL" id="CP119921">
    <property type="protein sequence ID" value="WFD16973.1"/>
    <property type="molecule type" value="Genomic_DNA"/>
</dbReference>
<evidence type="ECO:0000256" key="5">
    <source>
        <dbReference type="ARBA" id="ARBA00022692"/>
    </source>
</evidence>
<keyword evidence="9" id="KW-0811">Translocation</keyword>
<keyword evidence="4" id="KW-0813">Transport</keyword>
<keyword evidence="8 14" id="KW-1133">Transmembrane helix</keyword>
<evidence type="ECO:0000256" key="14">
    <source>
        <dbReference type="SAM" id="Phobius"/>
    </source>
</evidence>
<evidence type="ECO:0000256" key="8">
    <source>
        <dbReference type="ARBA" id="ARBA00022989"/>
    </source>
</evidence>
<evidence type="ECO:0000256" key="7">
    <source>
        <dbReference type="ARBA" id="ARBA00022927"/>
    </source>
</evidence>